<keyword evidence="2" id="KW-1133">Transmembrane helix</keyword>
<dbReference type="SMR" id="A0A2J8V079"/>
<keyword evidence="2" id="KW-0472">Membrane</keyword>
<comment type="caution">
    <text evidence="3">The sequence shown here is derived from an EMBL/GenBank/DDBJ whole genome shotgun (WGS) entry which is preliminary data.</text>
</comment>
<dbReference type="InterPro" id="IPR036259">
    <property type="entry name" value="MFS_trans_sf"/>
</dbReference>
<dbReference type="SUPFAM" id="SSF103473">
    <property type="entry name" value="MFS general substrate transporter"/>
    <property type="match status" value="1"/>
</dbReference>
<protein>
    <submittedName>
        <fullName evidence="3">SLC16A6 isoform 5</fullName>
    </submittedName>
</protein>
<reference evidence="3" key="1">
    <citation type="submission" date="2017-12" db="EMBL/GenBank/DDBJ databases">
        <title>High-resolution comparative analysis of great ape genomes.</title>
        <authorList>
            <person name="Pollen A."/>
            <person name="Hastie A."/>
            <person name="Hormozdiari F."/>
            <person name="Dougherty M."/>
            <person name="Liu R."/>
            <person name="Chaisson M."/>
            <person name="Hoppe E."/>
            <person name="Hill C."/>
            <person name="Pang A."/>
            <person name="Hillier L."/>
            <person name="Baker C."/>
            <person name="Armstrong J."/>
            <person name="Shendure J."/>
            <person name="Paten B."/>
            <person name="Wilson R."/>
            <person name="Chao H."/>
            <person name="Schneider V."/>
            <person name="Ventura M."/>
            <person name="Kronenberg Z."/>
            <person name="Murali S."/>
            <person name="Gordon D."/>
            <person name="Cantsilieris S."/>
            <person name="Munson K."/>
            <person name="Nelson B."/>
            <person name="Raja A."/>
            <person name="Underwood J."/>
            <person name="Diekhans M."/>
            <person name="Fiddes I."/>
            <person name="Haussler D."/>
            <person name="Eichler E."/>
        </authorList>
    </citation>
    <scope>NUCLEOTIDE SEQUENCE [LARGE SCALE GENOMIC DNA]</scope>
    <source>
        <strain evidence="3">Susie</strain>
    </source>
</reference>
<name>A0A2J8V079_PONAB</name>
<dbReference type="GO" id="GO:0008028">
    <property type="term" value="F:monocarboxylic acid transmembrane transporter activity"/>
    <property type="evidence" value="ECO:0007669"/>
    <property type="project" value="TreeGrafter"/>
</dbReference>
<feature type="transmembrane region" description="Helical" evidence="2">
    <location>
        <begin position="63"/>
        <end position="84"/>
    </location>
</feature>
<comment type="subcellular location">
    <subcellularLocation>
        <location evidence="1">Membrane</location>
        <topology evidence="1">Multi-pass membrane protein</topology>
    </subcellularLocation>
</comment>
<dbReference type="PANTHER" id="PTHR11360">
    <property type="entry name" value="MONOCARBOXYLATE TRANSPORTER"/>
    <property type="match status" value="1"/>
</dbReference>
<dbReference type="GO" id="GO:0016020">
    <property type="term" value="C:membrane"/>
    <property type="evidence" value="ECO:0007669"/>
    <property type="project" value="UniProtKB-SubCell"/>
</dbReference>
<evidence type="ECO:0000313" key="3">
    <source>
        <dbReference type="EMBL" id="PNJ50925.1"/>
    </source>
</evidence>
<feature type="non-terminal residue" evidence="3">
    <location>
        <position position="85"/>
    </location>
</feature>
<feature type="transmembrane region" description="Helical" evidence="2">
    <location>
        <begin position="23"/>
        <end position="42"/>
    </location>
</feature>
<gene>
    <name evidence="3" type="ORF">CR201_G0024009</name>
</gene>
<dbReference type="InterPro" id="IPR050327">
    <property type="entry name" value="Proton-linked_MCT"/>
</dbReference>
<organism evidence="3">
    <name type="scientific">Pongo abelii</name>
    <name type="common">Sumatran orangutan</name>
    <name type="synonym">Pongo pygmaeus abelii</name>
    <dbReference type="NCBI Taxonomy" id="9601"/>
    <lineage>
        <taxon>Eukaryota</taxon>
        <taxon>Metazoa</taxon>
        <taxon>Chordata</taxon>
        <taxon>Craniata</taxon>
        <taxon>Vertebrata</taxon>
        <taxon>Euteleostomi</taxon>
        <taxon>Mammalia</taxon>
        <taxon>Eutheria</taxon>
        <taxon>Euarchontoglires</taxon>
        <taxon>Primates</taxon>
        <taxon>Haplorrhini</taxon>
        <taxon>Catarrhini</taxon>
        <taxon>Hominidae</taxon>
        <taxon>Pongo</taxon>
    </lineage>
</organism>
<accession>A0A2J8V079</accession>
<dbReference type="EMBL" id="NDHI03003438">
    <property type="protein sequence ID" value="PNJ50925.1"/>
    <property type="molecule type" value="Genomic_DNA"/>
</dbReference>
<proteinExistence type="predicted"/>
<evidence type="ECO:0000256" key="2">
    <source>
        <dbReference type="SAM" id="Phobius"/>
    </source>
</evidence>
<evidence type="ECO:0000256" key="1">
    <source>
        <dbReference type="ARBA" id="ARBA00004141"/>
    </source>
</evidence>
<dbReference type="AlphaFoldDB" id="A0A2J8V079"/>
<sequence>MTQNKLKLCSKANVYTEVPDGGWGWAVAVSFFFVEVFTYGIIKTFGVFFNDLMDSFNESNSRISWIISICVFVLTFSAPLATVLS</sequence>
<keyword evidence="2" id="KW-0812">Transmembrane</keyword>
<dbReference type="PANTHER" id="PTHR11360:SF20">
    <property type="entry name" value="MONOCARBOXYLATE TRANSPORTER 7"/>
    <property type="match status" value="1"/>
</dbReference>